<feature type="compositionally biased region" description="Polar residues" evidence="2">
    <location>
        <begin position="791"/>
        <end position="803"/>
    </location>
</feature>
<feature type="compositionally biased region" description="Basic and acidic residues" evidence="2">
    <location>
        <begin position="486"/>
        <end position="500"/>
    </location>
</feature>
<gene>
    <name evidence="3" type="ORF">DNTS_006177</name>
</gene>
<keyword evidence="1" id="KW-0175">Coiled coil</keyword>
<feature type="compositionally biased region" description="Basic and acidic residues" evidence="2">
    <location>
        <begin position="217"/>
        <end position="291"/>
    </location>
</feature>
<sequence>STRLLAREVTIPYRLPPSQHKPDDSYELLLIREEYEKRKQKLHQLDHWRFMAERDYWERKGETALREDCGNLINKPVLSQQAPVAPGHLPALQTPFRGLTQTECRVPQPRPVSYSDALKQQIAEKQLRKEREKQEQELYNSKIEAERREYSYWGRGGGGAPLRDNSGNLITDLKAHLRNYEARESGPRAERKPASPKTVSASVFATPTSTRSVHARGNIEDKKRRKAEEREKQRMEDEMEERRLAQQRESMRKEYEQEQEKKRRREKEYEDARRKQMEERQRMRENEKRQIAVEPEAVQRKPQRTPEKVQEVKERLLAREVTIPYRLPPSQHKPDDSYELFLIREEYEKRKQKLIEELHQLDRWRFMAEKRRNCSQRGPWKPHHAESAGSSRSRSPASSADSLQRTHTNRVPSASAASCQLLGCPQAADCRKAAGKEREKQEQELNNSKIEAESREYSYWGRGGGGAPLRDNSGNLITDLKAHLRNYEARESGPRAERKPASPKTVSASVFATPTSTRSVHARGNIEDKKRRKAEEREKQRMEDEMEERRLAQQRESMRKEYEQEQEKKRRREKEYEDARRKQMEERQRMRENEKRQIAVEPEAVQRKPQRTPEKVQEVKEFLPSGTNSGGTENTHANLHSNTTVGQICEEEKAKMTRAFSQLRELAEEAAEGDGLASQLIIRNKTMDDCSEVSSISYTSTGARVVSVEDQLAWAKNSLRKTQPPVSLRYNNTMSQSPPSPPYTQRGSVPTSSHQLTIQANFLENNMQKQDPTATIDDMVLPPPPPELLQKQGNLSGNISGFSTLIRGPPPTPPKPFNGTKLTN</sequence>
<evidence type="ECO:0000256" key="2">
    <source>
        <dbReference type="SAM" id="MobiDB-lite"/>
    </source>
</evidence>
<feature type="compositionally biased region" description="Polar residues" evidence="2">
    <location>
        <begin position="197"/>
        <end position="212"/>
    </location>
</feature>
<feature type="region of interest" description="Disordered" evidence="2">
    <location>
        <begin position="728"/>
        <end position="753"/>
    </location>
</feature>
<feature type="compositionally biased region" description="Polar residues" evidence="2">
    <location>
        <begin position="504"/>
        <end position="519"/>
    </location>
</feature>
<keyword evidence="4" id="KW-1185">Reference proteome</keyword>
<organism evidence="3 4">
    <name type="scientific">Danionella cerebrum</name>
    <dbReference type="NCBI Taxonomy" id="2873325"/>
    <lineage>
        <taxon>Eukaryota</taxon>
        <taxon>Metazoa</taxon>
        <taxon>Chordata</taxon>
        <taxon>Craniata</taxon>
        <taxon>Vertebrata</taxon>
        <taxon>Euteleostomi</taxon>
        <taxon>Actinopterygii</taxon>
        <taxon>Neopterygii</taxon>
        <taxon>Teleostei</taxon>
        <taxon>Ostariophysi</taxon>
        <taxon>Cypriniformes</taxon>
        <taxon>Danionidae</taxon>
        <taxon>Danioninae</taxon>
        <taxon>Danionella</taxon>
    </lineage>
</organism>
<dbReference type="GO" id="GO:0032467">
    <property type="term" value="P:positive regulation of cytokinesis"/>
    <property type="evidence" value="ECO:0007669"/>
    <property type="project" value="InterPro"/>
</dbReference>
<comment type="caution">
    <text evidence="3">The sequence shown here is derived from an EMBL/GenBank/DDBJ whole genome shotgun (WGS) entry which is preliminary data.</text>
</comment>
<evidence type="ECO:0000313" key="4">
    <source>
        <dbReference type="Proteomes" id="UP000316079"/>
    </source>
</evidence>
<dbReference type="STRING" id="623744.A0A553N0T6"/>
<dbReference type="PANTHER" id="PTHR21616">
    <property type="entry name" value="CENTROSOME SPINDLE POLE ASSOCIATED PROTEIN"/>
    <property type="match status" value="1"/>
</dbReference>
<feature type="compositionally biased region" description="Basic and acidic residues" evidence="2">
    <location>
        <begin position="524"/>
        <end position="598"/>
    </location>
</feature>
<feature type="non-terminal residue" evidence="3">
    <location>
        <position position="1"/>
    </location>
</feature>
<evidence type="ECO:0008006" key="5">
    <source>
        <dbReference type="Google" id="ProtNLM"/>
    </source>
</evidence>
<dbReference type="GO" id="GO:0005874">
    <property type="term" value="C:microtubule"/>
    <property type="evidence" value="ECO:0007669"/>
    <property type="project" value="InterPro"/>
</dbReference>
<protein>
    <recommendedName>
        <fullName evidence="5">CCDC66 domain-containing protein</fullName>
    </recommendedName>
</protein>
<dbReference type="InterPro" id="IPR026708">
    <property type="entry name" value="CSPP1"/>
</dbReference>
<feature type="region of interest" description="Disordered" evidence="2">
    <location>
        <begin position="430"/>
        <end position="474"/>
    </location>
</feature>
<name>A0A553N0T6_9TELE</name>
<dbReference type="OrthoDB" id="10044099at2759"/>
<feature type="compositionally biased region" description="Basic and acidic residues" evidence="2">
    <location>
        <begin position="183"/>
        <end position="193"/>
    </location>
</feature>
<dbReference type="GO" id="GO:0000922">
    <property type="term" value="C:spindle pole"/>
    <property type="evidence" value="ECO:0007669"/>
    <property type="project" value="InterPro"/>
</dbReference>
<dbReference type="PANTHER" id="PTHR21616:SF2">
    <property type="entry name" value="CENTROSOME AND SPINDLE POLE-ASSOCIATED PROTEIN 1"/>
    <property type="match status" value="1"/>
</dbReference>
<feature type="coiled-coil region" evidence="1">
    <location>
        <begin position="115"/>
        <end position="149"/>
    </location>
</feature>
<feature type="compositionally biased region" description="Basic and acidic residues" evidence="2">
    <location>
        <begin position="430"/>
        <end position="443"/>
    </location>
</feature>
<dbReference type="EMBL" id="SRMA01027150">
    <property type="protein sequence ID" value="TRY59046.1"/>
    <property type="molecule type" value="Genomic_DNA"/>
</dbReference>
<feature type="compositionally biased region" description="Polar residues" evidence="2">
    <location>
        <begin position="403"/>
        <end position="418"/>
    </location>
</feature>
<proteinExistence type="predicted"/>
<feature type="region of interest" description="Disordered" evidence="2">
    <location>
        <begin position="183"/>
        <end position="311"/>
    </location>
</feature>
<dbReference type="GO" id="GO:0005813">
    <property type="term" value="C:centrosome"/>
    <property type="evidence" value="ECO:0007669"/>
    <property type="project" value="InterPro"/>
</dbReference>
<reference evidence="3 4" key="1">
    <citation type="journal article" date="2019" name="Sci. Data">
        <title>Hybrid genome assembly and annotation of Danionella translucida.</title>
        <authorList>
            <person name="Kadobianskyi M."/>
            <person name="Schulze L."/>
            <person name="Schuelke M."/>
            <person name="Judkewitz B."/>
        </authorList>
    </citation>
    <scope>NUCLEOTIDE SEQUENCE [LARGE SCALE GENOMIC DNA]</scope>
    <source>
        <strain evidence="3 4">Bolton</strain>
    </source>
</reference>
<feature type="region of interest" description="Disordered" evidence="2">
    <location>
        <begin position="371"/>
        <end position="418"/>
    </location>
</feature>
<feature type="compositionally biased region" description="Low complexity" evidence="2">
    <location>
        <begin position="387"/>
        <end position="402"/>
    </location>
</feature>
<evidence type="ECO:0000313" key="3">
    <source>
        <dbReference type="EMBL" id="TRY59046.1"/>
    </source>
</evidence>
<dbReference type="Proteomes" id="UP000316079">
    <property type="component" value="Unassembled WGS sequence"/>
</dbReference>
<evidence type="ECO:0000256" key="1">
    <source>
        <dbReference type="SAM" id="Coils"/>
    </source>
</evidence>
<feature type="region of interest" description="Disordered" evidence="2">
    <location>
        <begin position="783"/>
        <end position="824"/>
    </location>
</feature>
<accession>A0A553N0T6</accession>
<dbReference type="AlphaFoldDB" id="A0A553N0T6"/>
<feature type="region of interest" description="Disordered" evidence="2">
    <location>
        <begin position="486"/>
        <end position="617"/>
    </location>
</feature>